<reference evidence="1" key="2">
    <citation type="submission" date="2007-08" db="EMBL/GenBank/DDBJ databases">
        <title>Annotation of the Sclerotinia sclerotiorum 1980 genome.</title>
        <authorList>
            <consortium name="The Broad Institute Genome Sequencing Platform"/>
            <person name="Birren B."/>
            <person name="Galagan J."/>
            <person name="Lander E."/>
            <person name="Devon K."/>
            <person name="Nusbaum C."/>
            <person name="Cuomo C."/>
            <person name="Jaffe D."/>
            <person name="Butler J."/>
            <person name="Alvarez P."/>
            <person name="Gnerre S."/>
            <person name="Grabherr M."/>
            <person name="Kleber M."/>
            <person name="Mauceli E."/>
            <person name="Brockman W."/>
            <person name="Rounsley S."/>
            <person name="Young S."/>
            <person name="LaButti K."/>
            <person name="Pushparaj V."/>
            <person name="DeCaprio D."/>
            <person name="Crawford M."/>
            <person name="Koehrsen M."/>
            <person name="Engels R."/>
            <person name="Montgomery P."/>
            <person name="Pearson M."/>
            <person name="Howarth C."/>
            <person name="Yandava C."/>
            <person name="Kodira C."/>
            <person name="Zeng Q."/>
            <person name="Alvarado L."/>
            <person name="O'Leary S."/>
            <person name="Dickman M.B."/>
            <person name="Kohn L."/>
            <person name="Rollins J."/>
        </authorList>
    </citation>
    <scope>NUCLEOTIDE SEQUENCE</scope>
    <source>
        <strain evidence="1">1980</strain>
    </source>
</reference>
<proteinExistence type="predicted"/>
<dbReference type="KEGG" id="ssl:SS1G_10800"/>
<evidence type="ECO:0000313" key="2">
    <source>
        <dbReference type="Proteomes" id="UP000001312"/>
    </source>
</evidence>
<sequence length="119" mass="13320">MTRAWTSSLQAGSTYARVRAGLDRILRKIRFLGTDSFSDIIPRFLGTGACFNLHSFFLASSLAPSLNLDFGIGSGNCRIDFQNLNMIFSIFNIYQTKLNININNNHTSDPVVEDKKPKD</sequence>
<dbReference type="EMBL" id="CH476636">
    <property type="protein sequence ID" value="EDN94925.1"/>
    <property type="molecule type" value="Genomic_DNA"/>
</dbReference>
<accession>A7EZN3</accession>
<name>A7EZN3_SCLS1</name>
<protein>
    <submittedName>
        <fullName evidence="1">Uncharacterized protein</fullName>
    </submittedName>
</protein>
<evidence type="ECO:0000313" key="1">
    <source>
        <dbReference type="EMBL" id="EDN94925.1"/>
    </source>
</evidence>
<dbReference type="AlphaFoldDB" id="A7EZN3"/>
<keyword evidence="2" id="KW-1185">Reference proteome</keyword>
<organism evidence="1 2">
    <name type="scientific">Sclerotinia sclerotiorum (strain ATCC 18683 / 1980 / Ss-1)</name>
    <name type="common">White mold</name>
    <name type="synonym">Whetzelinia sclerotiorum</name>
    <dbReference type="NCBI Taxonomy" id="665079"/>
    <lineage>
        <taxon>Eukaryota</taxon>
        <taxon>Fungi</taxon>
        <taxon>Dikarya</taxon>
        <taxon>Ascomycota</taxon>
        <taxon>Pezizomycotina</taxon>
        <taxon>Leotiomycetes</taxon>
        <taxon>Helotiales</taxon>
        <taxon>Sclerotiniaceae</taxon>
        <taxon>Sclerotinia</taxon>
    </lineage>
</organism>
<dbReference type="RefSeq" id="XP_001588353.1">
    <property type="nucleotide sequence ID" value="XM_001588303.1"/>
</dbReference>
<reference evidence="1" key="1">
    <citation type="submission" date="2005-06" db="EMBL/GenBank/DDBJ databases">
        <authorList>
            <consortium name="The Genome Sequencing Platform"/>
            <consortium name="The Genome Assembly Team"/>
            <person name="Lander E."/>
            <person name="Birren B."/>
            <person name="Cuomo C."/>
        </authorList>
    </citation>
    <scope>NUCLEOTIDE SEQUENCE</scope>
    <source>
        <strain evidence="1">1980</strain>
    </source>
</reference>
<gene>
    <name evidence="1" type="ORF">SS1G_10800</name>
</gene>
<dbReference type="InParanoid" id="A7EZN3"/>
<dbReference type="Proteomes" id="UP000001312">
    <property type="component" value="Unassembled WGS sequence"/>
</dbReference>
<dbReference type="GeneID" id="5484414"/>